<accession>A0A2C6MDM8</accession>
<dbReference type="AlphaFoldDB" id="A0A2C6MDM8"/>
<keyword evidence="3" id="KW-1185">Reference proteome</keyword>
<gene>
    <name evidence="2" type="ORF">P378_10275</name>
</gene>
<dbReference type="Gene3D" id="3.40.950.10">
    <property type="entry name" value="Fe-only Hydrogenase (Larger Subunit), Chain L, domain 3"/>
    <property type="match status" value="1"/>
</dbReference>
<proteinExistence type="predicted"/>
<reference evidence="2 3" key="1">
    <citation type="submission" date="2013-09" db="EMBL/GenBank/DDBJ databases">
        <title>Biodegradation of hydrocarbons in the deep terrestrial subsurface : characterization of a microbial consortium composed of two Desulfotomaculum species originating from a deep geological formation.</title>
        <authorList>
            <person name="Aullo T."/>
            <person name="Berlendis S."/>
            <person name="Lascourreges J.-F."/>
            <person name="Dessort D."/>
            <person name="Saint-Laurent S."/>
            <person name="Schraauwers B."/>
            <person name="Mas J."/>
            <person name="Magot M."/>
            <person name="Ranchou-Peyruse A."/>
        </authorList>
    </citation>
    <scope>NUCLEOTIDE SEQUENCE [LARGE SCALE GENOMIC DNA]</scope>
    <source>
        <strain evidence="2 3">Bs107</strain>
    </source>
</reference>
<dbReference type="Proteomes" id="UP000222564">
    <property type="component" value="Unassembled WGS sequence"/>
</dbReference>
<evidence type="ECO:0000313" key="2">
    <source>
        <dbReference type="EMBL" id="PHJ38208.1"/>
    </source>
</evidence>
<organism evidence="2 3">
    <name type="scientific">Desulforamulus profundi</name>
    <dbReference type="NCBI Taxonomy" id="1383067"/>
    <lineage>
        <taxon>Bacteria</taxon>
        <taxon>Bacillati</taxon>
        <taxon>Bacillota</taxon>
        <taxon>Clostridia</taxon>
        <taxon>Eubacteriales</taxon>
        <taxon>Peptococcaceae</taxon>
        <taxon>Desulforamulus</taxon>
    </lineage>
</organism>
<dbReference type="SUPFAM" id="SSF54862">
    <property type="entry name" value="4Fe-4S ferredoxins"/>
    <property type="match status" value="1"/>
</dbReference>
<feature type="domain" description="4Fe-4S ferredoxin-type" evidence="1">
    <location>
        <begin position="93"/>
        <end position="122"/>
    </location>
</feature>
<dbReference type="Pfam" id="PF02906">
    <property type="entry name" value="Fe_hyd_lg_C"/>
    <property type="match status" value="1"/>
</dbReference>
<dbReference type="PROSITE" id="PS51379">
    <property type="entry name" value="4FE4S_FER_2"/>
    <property type="match status" value="1"/>
</dbReference>
<protein>
    <submittedName>
        <fullName evidence="2">Iron hydrogenase</fullName>
    </submittedName>
</protein>
<sequence length="438" mass="48121">MIGFRNQGTVTKLTYDEIFKDLVKSAYEGKLDEGFEKLKNRGDGDVDQYIHYATGGGDPGRVVFKVKECSCGCEEEGCQVSCLMEAIERDEYGNVVINGSTCSDCGLCIGVCKHDCLVDKKEFIPLVEVLKNRKVPVYAIIAPAFIGQFGPEVTPGKVRAALKKLGFYGMVEVALFADILTFREALEFDAHVHKEGDFVLTSMCCPMWVSMVKKVYSKLAPHVTPSVSPMVACGRSVKKLHPDAKVVFIGPCIAKKAEAKEPDVRDAVDVVITFKELKQIFDAVGINPAEMEGDEKEHSSTGGRIYARTGGVSKAVADTLKRIRPEKEIQIKSVQAHGVKECRQMLQDALDGRINANFYEGMGCVGGCVGGPHVLIDPGQGTELVNRYGEEASSLTPADNRYVLALLKSLGFEEIEDLFDEEKAKIFSRSFYDKPTER</sequence>
<comment type="caution">
    <text evidence="2">The sequence shown here is derived from an EMBL/GenBank/DDBJ whole genome shotgun (WGS) entry which is preliminary data.</text>
</comment>
<dbReference type="InterPro" id="IPR004108">
    <property type="entry name" value="Fe_hydrogenase_lsu_C"/>
</dbReference>
<dbReference type="InterPro" id="IPR009016">
    <property type="entry name" value="Fe_hydrogenase"/>
</dbReference>
<dbReference type="InterPro" id="IPR050340">
    <property type="entry name" value="Cytosolic_Fe-S_CAF"/>
</dbReference>
<name>A0A2C6MDM8_9FIRM</name>
<dbReference type="EMBL" id="AWQQ01000054">
    <property type="protein sequence ID" value="PHJ38208.1"/>
    <property type="molecule type" value="Genomic_DNA"/>
</dbReference>
<dbReference type="SUPFAM" id="SSF53920">
    <property type="entry name" value="Fe-only hydrogenase"/>
    <property type="match status" value="1"/>
</dbReference>
<dbReference type="PANTHER" id="PTHR11615">
    <property type="entry name" value="NITRATE, FORMATE, IRON DEHYDROGENASE"/>
    <property type="match status" value="1"/>
</dbReference>
<dbReference type="InterPro" id="IPR017896">
    <property type="entry name" value="4Fe4S_Fe-S-bd"/>
</dbReference>
<dbReference type="Gene3D" id="3.30.70.20">
    <property type="match status" value="1"/>
</dbReference>
<evidence type="ECO:0000259" key="1">
    <source>
        <dbReference type="PROSITE" id="PS51379"/>
    </source>
</evidence>
<evidence type="ECO:0000313" key="3">
    <source>
        <dbReference type="Proteomes" id="UP000222564"/>
    </source>
</evidence>